<dbReference type="OrthoDB" id="285364at2"/>
<accession>A0A4R8XNC3</accession>
<dbReference type="Proteomes" id="UP000298433">
    <property type="component" value="Unassembled WGS sequence"/>
</dbReference>
<dbReference type="InterPro" id="IPR007361">
    <property type="entry name" value="DUF427"/>
</dbReference>
<comment type="caution">
    <text evidence="2">The sequence shown here is derived from an EMBL/GenBank/DDBJ whole genome shotgun (WGS) entry which is preliminary data.</text>
</comment>
<evidence type="ECO:0000259" key="1">
    <source>
        <dbReference type="Pfam" id="PF04248"/>
    </source>
</evidence>
<proteinExistence type="predicted"/>
<dbReference type="PANTHER" id="PTHR43058">
    <property type="entry name" value="SLR0655 PROTEIN"/>
    <property type="match status" value="1"/>
</dbReference>
<dbReference type="PANTHER" id="PTHR43058:SF1">
    <property type="entry name" value="DUF427 DOMAIN-CONTAINING PROTEIN"/>
    <property type="match status" value="1"/>
</dbReference>
<evidence type="ECO:0000313" key="3">
    <source>
        <dbReference type="Proteomes" id="UP000298433"/>
    </source>
</evidence>
<feature type="domain" description="DUF427" evidence="1">
    <location>
        <begin position="34"/>
        <end position="125"/>
    </location>
</feature>
<name>A0A4R8XNC3_9MICO</name>
<organism evidence="2 3">
    <name type="scientific">Cryobacterium cheniae</name>
    <dbReference type="NCBI Taxonomy" id="1259262"/>
    <lineage>
        <taxon>Bacteria</taxon>
        <taxon>Bacillati</taxon>
        <taxon>Actinomycetota</taxon>
        <taxon>Actinomycetes</taxon>
        <taxon>Micrococcales</taxon>
        <taxon>Microbacteriaceae</taxon>
        <taxon>Cryobacterium</taxon>
    </lineage>
</organism>
<dbReference type="AlphaFoldDB" id="A0A4R8XNC3"/>
<gene>
    <name evidence="2" type="ORF">E3T23_09995</name>
</gene>
<protein>
    <submittedName>
        <fullName evidence="2">DUF427 domain-containing protein</fullName>
    </submittedName>
</protein>
<dbReference type="EMBL" id="SOGN01000044">
    <property type="protein sequence ID" value="TFC79589.1"/>
    <property type="molecule type" value="Genomic_DNA"/>
</dbReference>
<dbReference type="Gene3D" id="2.170.150.40">
    <property type="entry name" value="Domain of unknown function (DUF427)"/>
    <property type="match status" value="1"/>
</dbReference>
<dbReference type="Pfam" id="PF04248">
    <property type="entry name" value="NTP_transf_9"/>
    <property type="match status" value="1"/>
</dbReference>
<keyword evidence="3" id="KW-1185">Reference proteome</keyword>
<sequence length="167" mass="18307">MKPHRVNRVVPGPGQESVWDYPRPPRVEQSTDRVVVTIGGLVIVDTDDAVRVLETSHPPVYYLPRSAFRAGSLEPAPGQSYCEFKGAASYLSVFAPGRLEVAAGWYYPSPTRGFEDLVERVALYPGRMDEVTVNGERVLPQPGDFYGGWITSRVVGPFKGAPGSLGW</sequence>
<dbReference type="RefSeq" id="WP_134370222.1">
    <property type="nucleotide sequence ID" value="NZ_SOGN01000044.1"/>
</dbReference>
<evidence type="ECO:0000313" key="2">
    <source>
        <dbReference type="EMBL" id="TFC79589.1"/>
    </source>
</evidence>
<dbReference type="InterPro" id="IPR038694">
    <property type="entry name" value="DUF427_sf"/>
</dbReference>
<reference evidence="2 3" key="1">
    <citation type="submission" date="2019-03" db="EMBL/GenBank/DDBJ databases">
        <title>Genomics of glacier-inhabiting Cryobacterium strains.</title>
        <authorList>
            <person name="Liu Q."/>
            <person name="Xin Y.-H."/>
        </authorList>
    </citation>
    <scope>NUCLEOTIDE SEQUENCE [LARGE SCALE GENOMIC DNA]</scope>
    <source>
        <strain evidence="2 3">TMT2-48-2</strain>
    </source>
</reference>